<feature type="transmembrane region" description="Helical" evidence="6">
    <location>
        <begin position="128"/>
        <end position="146"/>
    </location>
</feature>
<dbReference type="CDD" id="cd17324">
    <property type="entry name" value="MFS_NepI_like"/>
    <property type="match status" value="1"/>
</dbReference>
<keyword evidence="3 6" id="KW-0812">Transmembrane</keyword>
<dbReference type="PANTHER" id="PTHR43124">
    <property type="entry name" value="PURINE EFFLUX PUMP PBUE"/>
    <property type="match status" value="1"/>
</dbReference>
<dbReference type="SUPFAM" id="SSF103473">
    <property type="entry name" value="MFS general substrate transporter"/>
    <property type="match status" value="1"/>
</dbReference>
<proteinExistence type="predicted"/>
<reference evidence="8" key="1">
    <citation type="submission" date="2017-05" db="EMBL/GenBank/DDBJ databases">
        <title>Complete and WGS of Bordetella genogroups.</title>
        <authorList>
            <person name="Spilker T."/>
            <person name="Lipuma J."/>
        </authorList>
    </citation>
    <scope>NUCLEOTIDE SEQUENCE</scope>
    <source>
        <strain evidence="8">AU21707</strain>
    </source>
</reference>
<comment type="subcellular location">
    <subcellularLocation>
        <location evidence="1">Cell membrane</location>
        <topology evidence="1">Multi-pass membrane protein</topology>
    </subcellularLocation>
</comment>
<feature type="transmembrane region" description="Helical" evidence="6">
    <location>
        <begin position="95"/>
        <end position="116"/>
    </location>
</feature>
<dbReference type="Pfam" id="PF07690">
    <property type="entry name" value="MFS_1"/>
    <property type="match status" value="1"/>
</dbReference>
<feature type="transmembrane region" description="Helical" evidence="6">
    <location>
        <begin position="153"/>
        <end position="172"/>
    </location>
</feature>
<comment type="caution">
    <text evidence="8">The sequence shown here is derived from an EMBL/GenBank/DDBJ whole genome shotgun (WGS) entry which is preliminary data.</text>
</comment>
<dbReference type="OrthoDB" id="9788453at2"/>
<feature type="transmembrane region" description="Helical" evidence="6">
    <location>
        <begin position="260"/>
        <end position="279"/>
    </location>
</feature>
<feature type="transmembrane region" description="Helical" evidence="6">
    <location>
        <begin position="378"/>
        <end position="398"/>
    </location>
</feature>
<organism evidence="8 9">
    <name type="scientific">Bordetella genomosp. 9</name>
    <dbReference type="NCBI Taxonomy" id="1416803"/>
    <lineage>
        <taxon>Bacteria</taxon>
        <taxon>Pseudomonadati</taxon>
        <taxon>Pseudomonadota</taxon>
        <taxon>Betaproteobacteria</taxon>
        <taxon>Burkholderiales</taxon>
        <taxon>Alcaligenaceae</taxon>
        <taxon>Bordetella</taxon>
    </lineage>
</organism>
<dbReference type="GO" id="GO:0005886">
    <property type="term" value="C:plasma membrane"/>
    <property type="evidence" value="ECO:0007669"/>
    <property type="project" value="UniProtKB-SubCell"/>
</dbReference>
<feature type="domain" description="Major facilitator superfamily (MFS) profile" evidence="7">
    <location>
        <begin position="29"/>
        <end position="402"/>
    </location>
</feature>
<keyword evidence="2" id="KW-1003">Cell membrane</keyword>
<feature type="transmembrane region" description="Helical" evidence="6">
    <location>
        <begin position="184"/>
        <end position="203"/>
    </location>
</feature>
<evidence type="ECO:0000259" key="7">
    <source>
        <dbReference type="PROSITE" id="PS50850"/>
    </source>
</evidence>
<dbReference type="InterPro" id="IPR011701">
    <property type="entry name" value="MFS"/>
</dbReference>
<evidence type="ECO:0000256" key="4">
    <source>
        <dbReference type="ARBA" id="ARBA00022989"/>
    </source>
</evidence>
<gene>
    <name evidence="8" type="ORF">CAL26_01090</name>
</gene>
<feature type="transmembrane region" description="Helical" evidence="6">
    <location>
        <begin position="224"/>
        <end position="248"/>
    </location>
</feature>
<evidence type="ECO:0000256" key="3">
    <source>
        <dbReference type="ARBA" id="ARBA00022692"/>
    </source>
</evidence>
<dbReference type="AlphaFoldDB" id="A0A261RMT3"/>
<feature type="transmembrane region" description="Helical" evidence="6">
    <location>
        <begin position="291"/>
        <end position="308"/>
    </location>
</feature>
<evidence type="ECO:0000313" key="9">
    <source>
        <dbReference type="Proteomes" id="UP000216857"/>
    </source>
</evidence>
<evidence type="ECO:0000313" key="8">
    <source>
        <dbReference type="EMBL" id="OZI25982.1"/>
    </source>
</evidence>
<keyword evidence="5 6" id="KW-0472">Membrane</keyword>
<dbReference type="PROSITE" id="PS50850">
    <property type="entry name" value="MFS"/>
    <property type="match status" value="1"/>
</dbReference>
<dbReference type="InterPro" id="IPR020846">
    <property type="entry name" value="MFS_dom"/>
</dbReference>
<dbReference type="PANTHER" id="PTHR43124:SF3">
    <property type="entry name" value="CHLORAMPHENICOL EFFLUX PUMP RV0191"/>
    <property type="match status" value="1"/>
</dbReference>
<sequence length="433" mass="44426">MFNEAYEPQCASAKVHCTDARQISRRTLTLLALALGTFSIGTSEFASMGLLQLFSAGLDLDLTGATHAIEAYALGVVLGGPAVTILAAKLNRKNLLLILMAVFVLGNVLSAFAAGLGSFTLARFVSGIPQGAYFGAGAVVASYIVGPGQGGRAFALVMTGLTIATIVGSPLATLMGQTLGWRNAYLAVAALGVLSLLALWAWVPRSAALDGGPVLQELRALNRPAVWAMVLVAALGVASIFAVYTFIGPLVTQGSGLGERWIPIALGLFGVGMTVGNIYGGRLADRHPSRGLLIGFGSALLALALLALGGGNAWVLMAGLFAVGATMMVAIPTIQVRLTQAAPDAPTLMGAMNLAALNVANAVGAWAGGQAIAQGSSLLSAVWAGFALTAAGLALYAWTERHRVDLARAQETLRRKDGRKLADDEGCGVQGQD</sequence>
<evidence type="ECO:0000256" key="1">
    <source>
        <dbReference type="ARBA" id="ARBA00004651"/>
    </source>
</evidence>
<dbReference type="Proteomes" id="UP000216857">
    <property type="component" value="Unassembled WGS sequence"/>
</dbReference>
<dbReference type="Gene3D" id="1.20.1250.20">
    <property type="entry name" value="MFS general substrate transporter like domains"/>
    <property type="match status" value="2"/>
</dbReference>
<name>A0A261RMT3_9BORD</name>
<feature type="transmembrane region" description="Helical" evidence="6">
    <location>
        <begin position="30"/>
        <end position="51"/>
    </location>
</feature>
<evidence type="ECO:0000256" key="2">
    <source>
        <dbReference type="ARBA" id="ARBA00022475"/>
    </source>
</evidence>
<dbReference type="GO" id="GO:0022857">
    <property type="term" value="F:transmembrane transporter activity"/>
    <property type="evidence" value="ECO:0007669"/>
    <property type="project" value="InterPro"/>
</dbReference>
<feature type="transmembrane region" description="Helical" evidence="6">
    <location>
        <begin position="71"/>
        <end position="88"/>
    </location>
</feature>
<keyword evidence="9" id="KW-1185">Reference proteome</keyword>
<keyword evidence="4 6" id="KW-1133">Transmembrane helix</keyword>
<accession>A0A261RMT3</accession>
<dbReference type="EMBL" id="NEVJ01000001">
    <property type="protein sequence ID" value="OZI25982.1"/>
    <property type="molecule type" value="Genomic_DNA"/>
</dbReference>
<dbReference type="InterPro" id="IPR050189">
    <property type="entry name" value="MFS_Efflux_Transporters"/>
</dbReference>
<dbReference type="RefSeq" id="WP_094845112.1">
    <property type="nucleotide sequence ID" value="NZ_NEVJ01000001.1"/>
</dbReference>
<feature type="transmembrane region" description="Helical" evidence="6">
    <location>
        <begin position="346"/>
        <end position="366"/>
    </location>
</feature>
<protein>
    <submittedName>
        <fullName evidence="8">MFS transporter</fullName>
    </submittedName>
</protein>
<dbReference type="InterPro" id="IPR036259">
    <property type="entry name" value="MFS_trans_sf"/>
</dbReference>
<evidence type="ECO:0000256" key="6">
    <source>
        <dbReference type="SAM" id="Phobius"/>
    </source>
</evidence>
<evidence type="ECO:0000256" key="5">
    <source>
        <dbReference type="ARBA" id="ARBA00023136"/>
    </source>
</evidence>
<feature type="transmembrane region" description="Helical" evidence="6">
    <location>
        <begin position="314"/>
        <end position="334"/>
    </location>
</feature>